<feature type="domain" description="CusB-like beta-barrel" evidence="3">
    <location>
        <begin position="216"/>
        <end position="289"/>
    </location>
</feature>
<dbReference type="Pfam" id="PF25989">
    <property type="entry name" value="YknX_C"/>
    <property type="match status" value="1"/>
</dbReference>
<dbReference type="Gene3D" id="1.10.287.470">
    <property type="entry name" value="Helix hairpin bin"/>
    <property type="match status" value="1"/>
</dbReference>
<feature type="domain" description="YknX-like C-terminal permuted SH3-like" evidence="4">
    <location>
        <begin position="295"/>
        <end position="361"/>
    </location>
</feature>
<dbReference type="NCBIfam" id="TIGR01730">
    <property type="entry name" value="RND_mfp"/>
    <property type="match status" value="1"/>
</dbReference>
<evidence type="ECO:0000259" key="4">
    <source>
        <dbReference type="Pfam" id="PF25989"/>
    </source>
</evidence>
<keyword evidence="6" id="KW-1185">Reference proteome</keyword>
<dbReference type="PROSITE" id="PS51257">
    <property type="entry name" value="PROKAR_LIPOPROTEIN"/>
    <property type="match status" value="1"/>
</dbReference>
<accession>A0ABV7FAI5</accession>
<evidence type="ECO:0000259" key="2">
    <source>
        <dbReference type="Pfam" id="PF25917"/>
    </source>
</evidence>
<dbReference type="Gene3D" id="2.40.30.170">
    <property type="match status" value="1"/>
</dbReference>
<feature type="domain" description="Multidrug resistance protein MdtA-like barrel-sandwich hybrid" evidence="2">
    <location>
        <begin position="73"/>
        <end position="203"/>
    </location>
</feature>
<evidence type="ECO:0000313" key="6">
    <source>
        <dbReference type="Proteomes" id="UP001595530"/>
    </source>
</evidence>
<evidence type="ECO:0000313" key="5">
    <source>
        <dbReference type="EMBL" id="MFC3110656.1"/>
    </source>
</evidence>
<evidence type="ECO:0000259" key="3">
    <source>
        <dbReference type="Pfam" id="PF25954"/>
    </source>
</evidence>
<evidence type="ECO:0000256" key="1">
    <source>
        <dbReference type="ARBA" id="ARBA00009477"/>
    </source>
</evidence>
<dbReference type="InterPro" id="IPR006143">
    <property type="entry name" value="RND_pump_MFP"/>
</dbReference>
<organism evidence="5 6">
    <name type="scientific">Undibacterium arcticum</name>
    <dbReference type="NCBI Taxonomy" id="1762892"/>
    <lineage>
        <taxon>Bacteria</taxon>
        <taxon>Pseudomonadati</taxon>
        <taxon>Pseudomonadota</taxon>
        <taxon>Betaproteobacteria</taxon>
        <taxon>Burkholderiales</taxon>
        <taxon>Oxalobacteraceae</taxon>
        <taxon>Undibacterium</taxon>
    </lineage>
</organism>
<name>A0ABV7FAI5_9BURK</name>
<dbReference type="Gene3D" id="2.40.420.20">
    <property type="match status" value="1"/>
</dbReference>
<dbReference type="InterPro" id="IPR058625">
    <property type="entry name" value="MdtA-like_BSH"/>
</dbReference>
<dbReference type="RefSeq" id="WP_390332894.1">
    <property type="nucleotide sequence ID" value="NZ_JBHRTP010000084.1"/>
</dbReference>
<dbReference type="Pfam" id="PF25954">
    <property type="entry name" value="Beta-barrel_RND_2"/>
    <property type="match status" value="1"/>
</dbReference>
<dbReference type="PANTHER" id="PTHR30469:SF15">
    <property type="entry name" value="HLYD FAMILY OF SECRETION PROTEINS"/>
    <property type="match status" value="1"/>
</dbReference>
<reference evidence="6" key="1">
    <citation type="journal article" date="2019" name="Int. J. Syst. Evol. Microbiol.">
        <title>The Global Catalogue of Microorganisms (GCM) 10K type strain sequencing project: providing services to taxonomists for standard genome sequencing and annotation.</title>
        <authorList>
            <consortium name="The Broad Institute Genomics Platform"/>
            <consortium name="The Broad Institute Genome Sequencing Center for Infectious Disease"/>
            <person name="Wu L."/>
            <person name="Ma J."/>
        </authorList>
    </citation>
    <scope>NUCLEOTIDE SEQUENCE [LARGE SCALE GENOMIC DNA]</scope>
    <source>
        <strain evidence="6">KCTC 42986</strain>
    </source>
</reference>
<dbReference type="InterPro" id="IPR058637">
    <property type="entry name" value="YknX-like_C"/>
</dbReference>
<comment type="caution">
    <text evidence="5">The sequence shown here is derived from an EMBL/GenBank/DDBJ whole genome shotgun (WGS) entry which is preliminary data.</text>
</comment>
<sequence length="396" mass="41355">MRTLKKLCQIRPQMVTSLTVAATLILLAGCSKPVEKLEDIRPVRVLHLGAANVDVTSDFSGVVMPRIESRLGFRVGGKIVQRKVDVGATVKRGQVLMQLDPQDLQLAQTQANAGLRAAQSNRDLAQAELKRYQDLRAKNFVSQTVLDAKSTAYQSAQASLEQAAAAYKGQSNQAGYAVLTADADGVVTGVDAEVGQVVAAGTSVVRVAQLGDKEVVFGIPEHKIAALRQTSDVQIRTWANPGQAIEGKIREISPVADPATRTYTTKVSIPNAPASIQLGMTATVSFASKTPNAMLKVPLTALLQEKSQTSVWVVDHGVVKLSPVKVAGTAGNDILLMDGVTPGQTIVTAGVNQLKPGQKVSILGEDASQVDAGVASASKIKAGANPAASVTAGAAQ</sequence>
<dbReference type="EMBL" id="JBHRTP010000084">
    <property type="protein sequence ID" value="MFC3110656.1"/>
    <property type="molecule type" value="Genomic_DNA"/>
</dbReference>
<dbReference type="PANTHER" id="PTHR30469">
    <property type="entry name" value="MULTIDRUG RESISTANCE PROTEIN MDTA"/>
    <property type="match status" value="1"/>
</dbReference>
<protein>
    <submittedName>
        <fullName evidence="5">Efflux RND transporter periplasmic adaptor subunit</fullName>
    </submittedName>
</protein>
<gene>
    <name evidence="5" type="ORF">ACFOFO_22310</name>
</gene>
<proteinExistence type="inferred from homology"/>
<dbReference type="Gene3D" id="2.40.50.100">
    <property type="match status" value="1"/>
</dbReference>
<dbReference type="Pfam" id="PF25917">
    <property type="entry name" value="BSH_RND"/>
    <property type="match status" value="1"/>
</dbReference>
<dbReference type="Proteomes" id="UP001595530">
    <property type="component" value="Unassembled WGS sequence"/>
</dbReference>
<dbReference type="SUPFAM" id="SSF111369">
    <property type="entry name" value="HlyD-like secretion proteins"/>
    <property type="match status" value="1"/>
</dbReference>
<dbReference type="InterPro" id="IPR058792">
    <property type="entry name" value="Beta-barrel_RND_2"/>
</dbReference>
<comment type="similarity">
    <text evidence="1">Belongs to the membrane fusion protein (MFP) (TC 8.A.1) family.</text>
</comment>